<comment type="similarity">
    <text evidence="4">Belongs to the metallo-beta-lactamase superfamily. Type III sulfatase family.</text>
</comment>
<gene>
    <name evidence="6" type="ORF">MNBD_ALPHA05-1422</name>
</gene>
<dbReference type="PANTHER" id="PTHR43223:SF1">
    <property type="entry name" value="ALKYL_ARYL-SULFATASE BDS1"/>
    <property type="match status" value="1"/>
</dbReference>
<keyword evidence="1" id="KW-0479">Metal-binding</keyword>
<dbReference type="InterPro" id="IPR036866">
    <property type="entry name" value="RibonucZ/Hydroxyglut_hydro"/>
</dbReference>
<evidence type="ECO:0000259" key="5">
    <source>
        <dbReference type="SMART" id="SM00849"/>
    </source>
</evidence>
<name>A0A3B0RM29_9ZZZZ</name>
<sequence length="584" mass="62640">MKNRNGILALAILAAAACGKQGEAERAAPAAPPSSGAAAKGLEDHSGELRRDVVAVTDSIAVAIGFGLGNSILVQGETCAFIIDTTESREIAQAISAEFDQLTDLPIEAIIYTHNHADHVFGADVFASGRDIDIYAHETTAGEVNKAVNIIRPILSRRSARMFGTYLDAGDNGFINAGLGPGLGVTGPNGGSIGYLPPTITYSDRLETEICGRKVILQHAPGETDDHTYVYLPDENVLMPGDNIYKAFPNLYTIRGTSYRDVVKWARSLDAMRALGAEHLVPSHTRPVSGRETISDLLTAYADGIRFVHDQTVRGMNMGMDPGALVEFVQLPPHLKNHPYLQEYYGTVRWSVRAIYDGYLGWFNGDGAALNPPTRRARAAAMAKVARDQTTLADAAAEALAADKLALAAELATLAIDADEDANRARALKADALAAMGYQSISPNGRNYLLTQAHELRGNLTIKEIPDERSIAFTRAVPIANFMASLPVNLNAEDALDVERKVEFRFTDTGEVFTVEIRRGVAIVTPAPADEPDLVVETTSLVWIDLLLGQRRAGVAIATGAIKFPGGLGDAAAFGDFMKLFRVT</sequence>
<proteinExistence type="inferred from homology"/>
<dbReference type="PROSITE" id="PS51257">
    <property type="entry name" value="PROKAR_LIPOPROTEIN"/>
    <property type="match status" value="1"/>
</dbReference>
<dbReference type="EMBL" id="UOEH01000096">
    <property type="protein sequence ID" value="VAV92722.1"/>
    <property type="molecule type" value="Genomic_DNA"/>
</dbReference>
<dbReference type="InterPro" id="IPR036527">
    <property type="entry name" value="SCP2_sterol-bd_dom_sf"/>
</dbReference>
<dbReference type="SMART" id="SM00849">
    <property type="entry name" value="Lactamase_B"/>
    <property type="match status" value="1"/>
</dbReference>
<keyword evidence="3" id="KW-0862">Zinc</keyword>
<dbReference type="InterPro" id="IPR001279">
    <property type="entry name" value="Metallo-B-lactamas"/>
</dbReference>
<dbReference type="InterPro" id="IPR029229">
    <property type="entry name" value="Alkyl_sulf_C"/>
</dbReference>
<accession>A0A3B0RM29</accession>
<evidence type="ECO:0000313" key="6">
    <source>
        <dbReference type="EMBL" id="VAV92722.1"/>
    </source>
</evidence>
<dbReference type="InterPro" id="IPR052195">
    <property type="entry name" value="Bact_Alkyl/Aryl-Sulfatase"/>
</dbReference>
<dbReference type="InterPro" id="IPR029228">
    <property type="entry name" value="Alkyl_sulf_dimr"/>
</dbReference>
<dbReference type="GO" id="GO:0046872">
    <property type="term" value="F:metal ion binding"/>
    <property type="evidence" value="ECO:0007669"/>
    <property type="project" value="UniProtKB-KW"/>
</dbReference>
<dbReference type="PANTHER" id="PTHR43223">
    <property type="entry name" value="ALKYL/ARYL-SULFATASE"/>
    <property type="match status" value="1"/>
</dbReference>
<dbReference type="SUPFAM" id="SSF56281">
    <property type="entry name" value="Metallo-hydrolase/oxidoreductase"/>
    <property type="match status" value="1"/>
</dbReference>
<evidence type="ECO:0000256" key="2">
    <source>
        <dbReference type="ARBA" id="ARBA00022801"/>
    </source>
</evidence>
<dbReference type="InterPro" id="IPR038536">
    <property type="entry name" value="Alkyl/aryl-sulf_dimr_sf"/>
</dbReference>
<keyword evidence="2 6" id="KW-0378">Hydrolase</keyword>
<evidence type="ECO:0000256" key="4">
    <source>
        <dbReference type="ARBA" id="ARBA00033751"/>
    </source>
</evidence>
<organism evidence="6">
    <name type="scientific">hydrothermal vent metagenome</name>
    <dbReference type="NCBI Taxonomy" id="652676"/>
    <lineage>
        <taxon>unclassified sequences</taxon>
        <taxon>metagenomes</taxon>
        <taxon>ecological metagenomes</taxon>
    </lineage>
</organism>
<dbReference type="Gene3D" id="3.30.1050.10">
    <property type="entry name" value="SCP2 sterol-binding domain"/>
    <property type="match status" value="1"/>
</dbReference>
<dbReference type="Pfam" id="PF14864">
    <property type="entry name" value="Alkyl_sulf_C"/>
    <property type="match status" value="1"/>
</dbReference>
<reference evidence="6" key="1">
    <citation type="submission" date="2018-06" db="EMBL/GenBank/DDBJ databases">
        <authorList>
            <person name="Zhirakovskaya E."/>
        </authorList>
    </citation>
    <scope>NUCLEOTIDE SEQUENCE</scope>
</reference>
<dbReference type="AlphaFoldDB" id="A0A3B0RM29"/>
<dbReference type="Gene3D" id="1.25.40.880">
    <property type="entry name" value="Alkyl sulfatase, dimerisation domain"/>
    <property type="match status" value="1"/>
</dbReference>
<dbReference type="Pfam" id="PF14863">
    <property type="entry name" value="Alkyl_sulf_dimr"/>
    <property type="match status" value="1"/>
</dbReference>
<dbReference type="GO" id="GO:0018741">
    <property type="term" value="F:linear primary-alkylsulfatase activity"/>
    <property type="evidence" value="ECO:0007669"/>
    <property type="project" value="InterPro"/>
</dbReference>
<dbReference type="Pfam" id="PF00753">
    <property type="entry name" value="Lactamase_B"/>
    <property type="match status" value="1"/>
</dbReference>
<evidence type="ECO:0000256" key="1">
    <source>
        <dbReference type="ARBA" id="ARBA00022723"/>
    </source>
</evidence>
<evidence type="ECO:0000256" key="3">
    <source>
        <dbReference type="ARBA" id="ARBA00022833"/>
    </source>
</evidence>
<protein>
    <submittedName>
        <fullName evidence="6">Alkyl sulfatase and related hydrolases, MBL-fold metallo-hydrolase superfamily</fullName>
    </submittedName>
</protein>
<dbReference type="GO" id="GO:0018909">
    <property type="term" value="P:dodecyl sulfate metabolic process"/>
    <property type="evidence" value="ECO:0007669"/>
    <property type="project" value="InterPro"/>
</dbReference>
<dbReference type="GO" id="GO:0046983">
    <property type="term" value="F:protein dimerization activity"/>
    <property type="evidence" value="ECO:0007669"/>
    <property type="project" value="InterPro"/>
</dbReference>
<dbReference type="CDD" id="cd07710">
    <property type="entry name" value="arylsulfatase_Sdsa1-like_MBL-fold"/>
    <property type="match status" value="1"/>
</dbReference>
<feature type="domain" description="Metallo-beta-lactamase" evidence="5">
    <location>
        <begin position="68"/>
        <end position="284"/>
    </location>
</feature>
<dbReference type="SUPFAM" id="SSF55718">
    <property type="entry name" value="SCP-like"/>
    <property type="match status" value="1"/>
</dbReference>
<dbReference type="Gene3D" id="3.60.15.30">
    <property type="entry name" value="Metallo-beta-lactamase domain"/>
    <property type="match status" value="1"/>
</dbReference>
<dbReference type="InterPro" id="IPR044097">
    <property type="entry name" value="Bds1/SdsA1_MBL-fold"/>
</dbReference>